<reference evidence="2 3" key="1">
    <citation type="journal article" date="2016" name="Mol. Biol. Evol.">
        <title>Comparative Genomics of Early-Diverging Mushroom-Forming Fungi Provides Insights into the Origins of Lignocellulose Decay Capabilities.</title>
        <authorList>
            <person name="Nagy L.G."/>
            <person name="Riley R."/>
            <person name="Tritt A."/>
            <person name="Adam C."/>
            <person name="Daum C."/>
            <person name="Floudas D."/>
            <person name="Sun H."/>
            <person name="Yadav J.S."/>
            <person name="Pangilinan J."/>
            <person name="Larsson K.H."/>
            <person name="Matsuura K."/>
            <person name="Barry K."/>
            <person name="Labutti K."/>
            <person name="Kuo R."/>
            <person name="Ohm R.A."/>
            <person name="Bhattacharya S.S."/>
            <person name="Shirouzu T."/>
            <person name="Yoshinaga Y."/>
            <person name="Martin F.M."/>
            <person name="Grigoriev I.V."/>
            <person name="Hibbett D.S."/>
        </authorList>
    </citation>
    <scope>NUCLEOTIDE SEQUENCE [LARGE SCALE GENOMIC DNA]</scope>
    <source>
        <strain evidence="2 3">HHB12029</strain>
    </source>
</reference>
<dbReference type="AlphaFoldDB" id="A0A165IYC9"/>
<feature type="transmembrane region" description="Helical" evidence="1">
    <location>
        <begin position="81"/>
        <end position="101"/>
    </location>
</feature>
<dbReference type="InParanoid" id="A0A165IYC9"/>
<keyword evidence="1" id="KW-0812">Transmembrane</keyword>
<proteinExistence type="predicted"/>
<sequence length="219" mass="24056">MVSKRLSAVWAFLAFCLLAAGGITIALSIVWRMPSLLFHFVVDDSFLTAGLALGIIYVATFVIALIAIVQPNHVTSFLAGLNWILLLDTLATVAIGSMIWISTLKERLMYDDKFNSAAFDTRTAIQDHFQCCGYFFGNETQTQYGGFCSDATFASNQTGCVTPLTGYADYTLNNIFTCIYGYTAILTALMLASICVINKRVEVERFKKIDAKRGGKGFV</sequence>
<dbReference type="OrthoDB" id="2279611at2759"/>
<accession>A0A165IYC9</accession>
<feature type="transmembrane region" description="Helical" evidence="1">
    <location>
        <begin position="46"/>
        <end position="69"/>
    </location>
</feature>
<keyword evidence="1" id="KW-0472">Membrane</keyword>
<gene>
    <name evidence="2" type="ORF">EXIGLDRAFT_645526</name>
</gene>
<keyword evidence="1" id="KW-1133">Transmembrane helix</keyword>
<feature type="transmembrane region" description="Helical" evidence="1">
    <location>
        <begin position="179"/>
        <end position="198"/>
    </location>
</feature>
<evidence type="ECO:0000313" key="3">
    <source>
        <dbReference type="Proteomes" id="UP000077266"/>
    </source>
</evidence>
<dbReference type="EMBL" id="KV425979">
    <property type="protein sequence ID" value="KZV94055.1"/>
    <property type="molecule type" value="Genomic_DNA"/>
</dbReference>
<evidence type="ECO:0000256" key="1">
    <source>
        <dbReference type="SAM" id="Phobius"/>
    </source>
</evidence>
<evidence type="ECO:0008006" key="4">
    <source>
        <dbReference type="Google" id="ProtNLM"/>
    </source>
</evidence>
<evidence type="ECO:0000313" key="2">
    <source>
        <dbReference type="EMBL" id="KZV94055.1"/>
    </source>
</evidence>
<organism evidence="2 3">
    <name type="scientific">Exidia glandulosa HHB12029</name>
    <dbReference type="NCBI Taxonomy" id="1314781"/>
    <lineage>
        <taxon>Eukaryota</taxon>
        <taxon>Fungi</taxon>
        <taxon>Dikarya</taxon>
        <taxon>Basidiomycota</taxon>
        <taxon>Agaricomycotina</taxon>
        <taxon>Agaricomycetes</taxon>
        <taxon>Auriculariales</taxon>
        <taxon>Exidiaceae</taxon>
        <taxon>Exidia</taxon>
    </lineage>
</organism>
<keyword evidence="3" id="KW-1185">Reference proteome</keyword>
<protein>
    <recommendedName>
        <fullName evidence="4">Tetraspanin</fullName>
    </recommendedName>
</protein>
<name>A0A165IYC9_EXIGL</name>
<dbReference type="STRING" id="1314781.A0A165IYC9"/>
<dbReference type="Proteomes" id="UP000077266">
    <property type="component" value="Unassembled WGS sequence"/>
</dbReference>